<dbReference type="CDD" id="cd03235">
    <property type="entry name" value="ABC_Metallic_Cations"/>
    <property type="match status" value="1"/>
</dbReference>
<evidence type="ECO:0000256" key="1">
    <source>
        <dbReference type="ARBA" id="ARBA00005417"/>
    </source>
</evidence>
<keyword evidence="4 6" id="KW-0067">ATP-binding</keyword>
<dbReference type="InterPro" id="IPR027417">
    <property type="entry name" value="P-loop_NTPase"/>
</dbReference>
<dbReference type="PANTHER" id="PTHR42734">
    <property type="entry name" value="METAL TRANSPORT SYSTEM ATP-BINDING PROTEIN TM_0124-RELATED"/>
    <property type="match status" value="1"/>
</dbReference>
<accession>A0ABS1ESP4</accession>
<evidence type="ECO:0000256" key="4">
    <source>
        <dbReference type="ARBA" id="ARBA00022840"/>
    </source>
</evidence>
<dbReference type="GO" id="GO:0005524">
    <property type="term" value="F:ATP binding"/>
    <property type="evidence" value="ECO:0007669"/>
    <property type="project" value="UniProtKB-KW"/>
</dbReference>
<dbReference type="SUPFAM" id="SSF52540">
    <property type="entry name" value="P-loop containing nucleoside triphosphate hydrolases"/>
    <property type="match status" value="1"/>
</dbReference>
<protein>
    <submittedName>
        <fullName evidence="6">Metal ABC transporter ATP-binding protein</fullName>
    </submittedName>
</protein>
<name>A0ABS1ESP4_9CLOT</name>
<evidence type="ECO:0000259" key="5">
    <source>
        <dbReference type="PROSITE" id="PS50893"/>
    </source>
</evidence>
<keyword evidence="2" id="KW-0813">Transport</keyword>
<dbReference type="Proteomes" id="UP000596739">
    <property type="component" value="Unassembled WGS sequence"/>
</dbReference>
<comment type="caution">
    <text evidence="6">The sequence shown here is derived from an EMBL/GenBank/DDBJ whole genome shotgun (WGS) entry which is preliminary data.</text>
</comment>
<evidence type="ECO:0000313" key="6">
    <source>
        <dbReference type="EMBL" id="MBK1812409.1"/>
    </source>
</evidence>
<dbReference type="InterPro" id="IPR017871">
    <property type="entry name" value="ABC_transporter-like_CS"/>
</dbReference>
<dbReference type="EMBL" id="JAENHN010000048">
    <property type="protein sequence ID" value="MBK1812409.1"/>
    <property type="molecule type" value="Genomic_DNA"/>
</dbReference>
<dbReference type="Pfam" id="PF00005">
    <property type="entry name" value="ABC_tran"/>
    <property type="match status" value="1"/>
</dbReference>
<evidence type="ECO:0000313" key="7">
    <source>
        <dbReference type="Proteomes" id="UP000596739"/>
    </source>
</evidence>
<keyword evidence="3" id="KW-0547">Nucleotide-binding</keyword>
<dbReference type="InterPro" id="IPR003439">
    <property type="entry name" value="ABC_transporter-like_ATP-bd"/>
</dbReference>
<evidence type="ECO:0000256" key="2">
    <source>
        <dbReference type="ARBA" id="ARBA00022448"/>
    </source>
</evidence>
<reference evidence="7" key="1">
    <citation type="submission" date="2021-01" db="EMBL/GenBank/DDBJ databases">
        <title>Genome public.</title>
        <authorList>
            <person name="Liu C."/>
            <person name="Sun Q."/>
        </authorList>
    </citation>
    <scope>NUCLEOTIDE SEQUENCE [LARGE SCALE GENOMIC DNA]</scope>
    <source>
        <strain evidence="7">YIM B02505</strain>
    </source>
</reference>
<gene>
    <name evidence="6" type="ORF">JHL18_17425</name>
</gene>
<organism evidence="6 7">
    <name type="scientific">Clostridium yunnanense</name>
    <dbReference type="NCBI Taxonomy" id="2800325"/>
    <lineage>
        <taxon>Bacteria</taxon>
        <taxon>Bacillati</taxon>
        <taxon>Bacillota</taxon>
        <taxon>Clostridia</taxon>
        <taxon>Eubacteriales</taxon>
        <taxon>Clostridiaceae</taxon>
        <taxon>Clostridium</taxon>
    </lineage>
</organism>
<dbReference type="Gene3D" id="3.40.50.300">
    <property type="entry name" value="P-loop containing nucleotide triphosphate hydrolases"/>
    <property type="match status" value="1"/>
</dbReference>
<dbReference type="SMART" id="SM00382">
    <property type="entry name" value="AAA"/>
    <property type="match status" value="1"/>
</dbReference>
<proteinExistence type="inferred from homology"/>
<comment type="similarity">
    <text evidence="1">Belongs to the ABC transporter superfamily.</text>
</comment>
<feature type="domain" description="ABC transporter" evidence="5">
    <location>
        <begin position="5"/>
        <end position="237"/>
    </location>
</feature>
<dbReference type="InterPro" id="IPR050153">
    <property type="entry name" value="Metal_Ion_Import_ABC"/>
</dbReference>
<dbReference type="PROSITE" id="PS50893">
    <property type="entry name" value="ABC_TRANSPORTER_2"/>
    <property type="match status" value="1"/>
</dbReference>
<sequence>MNEVLKVKDLSFTYNSAQTLKDVNFVVNKGDFLGIIGENGAGKSTLMKLITKSLKYDTGEITIFGEKIEAFASWDRIGYLSQKVTSFNLSFPATVEEIVGANLYKKVGLFKRIKREHRQMISEALQKVGMYGYEKRMIGELSGGQQQRVFIARMIVNEPEVLLLDEPTVGIDAKSQEIILSLVKRFNEENGVTVLIISHDMQAIEQYCHRVLVMTNKSLSERTIKTEIFKERKILRYKPY</sequence>
<dbReference type="RefSeq" id="WP_200271612.1">
    <property type="nucleotide sequence ID" value="NZ_JAENHN010000048.1"/>
</dbReference>
<dbReference type="InterPro" id="IPR003593">
    <property type="entry name" value="AAA+_ATPase"/>
</dbReference>
<keyword evidence="7" id="KW-1185">Reference proteome</keyword>
<dbReference type="PANTHER" id="PTHR42734:SF17">
    <property type="entry name" value="METAL TRANSPORT SYSTEM ATP-BINDING PROTEIN TM_0124-RELATED"/>
    <property type="match status" value="1"/>
</dbReference>
<dbReference type="PROSITE" id="PS00211">
    <property type="entry name" value="ABC_TRANSPORTER_1"/>
    <property type="match status" value="1"/>
</dbReference>
<evidence type="ECO:0000256" key="3">
    <source>
        <dbReference type="ARBA" id="ARBA00022741"/>
    </source>
</evidence>